<dbReference type="Proteomes" id="UP000002282">
    <property type="component" value="Chromosome 3R"/>
</dbReference>
<dbReference type="AlphaFoldDB" id="B4PVU8"/>
<dbReference type="PhylomeDB" id="B4PVU8"/>
<dbReference type="OMA" id="AIPANWH"/>
<proteinExistence type="predicted"/>
<dbReference type="Pfam" id="PF07841">
    <property type="entry name" value="DM4_12"/>
    <property type="match status" value="1"/>
</dbReference>
<evidence type="ECO:0000313" key="2">
    <source>
        <dbReference type="EMBL" id="EDW98947.1"/>
    </source>
</evidence>
<evidence type="ECO:0000256" key="1">
    <source>
        <dbReference type="SAM" id="MobiDB-lite"/>
    </source>
</evidence>
<sequence length="456" mass="51474">MGKTIKVIGCAGVGTLLILLLPLCLIQNYHAPRGNGHSNDSHAVDTTTAPAAAPTAPLESGRDAMMRLHRQKRYLLFPEGSSFQLVFDIIIPIVDYTNYAILGITCSVAWELPSKPPSELIENVLTRINDGTIGTVRRNGSVSDPESDPPSQSLSQEQTQSQSPSQSLSLSHSQSLNLELDNRGTGAANWQAVHAPPANPPAYAANEHDSHSSWYYTNIQRIPTASYPYANANAYANANGQQRQAAIPANWHARQSPAEWQQRGEAGAATATTGTDNWWTRNGQRVQQNWRQKQHMWGPSKWDYAYTQRPRQVLRAPPKHHIYPVFARRRRRRDLEQDAHLERFHLQQHLSSRQLLFGKIERLYKSRRLNGTSCVLRALCESAQRQRHVLRGTRAVKPQSFIMELLSAIFQLPSSEDVDELTELELMMSPHYLEAHRQPGDCRQIYGECNHTFWLD</sequence>
<keyword evidence="3" id="KW-1185">Reference proteome</keyword>
<feature type="region of interest" description="Disordered" evidence="1">
    <location>
        <begin position="36"/>
        <end position="60"/>
    </location>
</feature>
<name>B4PVU8_DROYA</name>
<dbReference type="HOGENOM" id="CLU_590903_0_0_1"/>
<feature type="region of interest" description="Disordered" evidence="1">
    <location>
        <begin position="132"/>
        <end position="174"/>
    </location>
</feature>
<dbReference type="PANTHER" id="PTHR21398">
    <property type="entry name" value="AGAP007094-PA"/>
    <property type="match status" value="1"/>
</dbReference>
<protein>
    <submittedName>
        <fullName evidence="2">Uncharacterized protein</fullName>
    </submittedName>
</protein>
<dbReference type="SMART" id="SM00718">
    <property type="entry name" value="DM4_12"/>
    <property type="match status" value="1"/>
</dbReference>
<accession>B4PVU8</accession>
<dbReference type="PANTHER" id="PTHR21398:SF1">
    <property type="entry name" value="FI03705P"/>
    <property type="match status" value="1"/>
</dbReference>
<organism evidence="2 3">
    <name type="scientific">Drosophila yakuba</name>
    <name type="common">Fruit fly</name>
    <dbReference type="NCBI Taxonomy" id="7245"/>
    <lineage>
        <taxon>Eukaryota</taxon>
        <taxon>Metazoa</taxon>
        <taxon>Ecdysozoa</taxon>
        <taxon>Arthropoda</taxon>
        <taxon>Hexapoda</taxon>
        <taxon>Insecta</taxon>
        <taxon>Pterygota</taxon>
        <taxon>Neoptera</taxon>
        <taxon>Endopterygota</taxon>
        <taxon>Diptera</taxon>
        <taxon>Brachycera</taxon>
        <taxon>Muscomorpha</taxon>
        <taxon>Ephydroidea</taxon>
        <taxon>Drosophilidae</taxon>
        <taxon>Drosophila</taxon>
        <taxon>Sophophora</taxon>
    </lineage>
</organism>
<dbReference type="InterPro" id="IPR006631">
    <property type="entry name" value="DM4_12"/>
</dbReference>
<feature type="compositionally biased region" description="Low complexity" evidence="1">
    <location>
        <begin position="46"/>
        <end position="57"/>
    </location>
</feature>
<dbReference type="eggNOG" id="ENOG502STZ7">
    <property type="taxonomic scope" value="Eukaryota"/>
</dbReference>
<dbReference type="KEGG" id="dya:Dyak_GE10799"/>
<evidence type="ECO:0000313" key="3">
    <source>
        <dbReference type="Proteomes" id="UP000002282"/>
    </source>
</evidence>
<feature type="compositionally biased region" description="Low complexity" evidence="1">
    <location>
        <begin position="151"/>
        <end position="174"/>
    </location>
</feature>
<reference evidence="2 3" key="2">
    <citation type="journal article" date="2007" name="PLoS Biol.">
        <title>Principles of genome evolution in the Drosophila melanogaster species group.</title>
        <authorList>
            <person name="Ranz J.M."/>
            <person name="Maurin D."/>
            <person name="Chan Y.S."/>
            <person name="von Grotthuss M."/>
            <person name="Hillier L.W."/>
            <person name="Roote J."/>
            <person name="Ashburner M."/>
            <person name="Bergman C.M."/>
        </authorList>
    </citation>
    <scope>NUCLEOTIDE SEQUENCE [LARGE SCALE GENOMIC DNA]</scope>
    <source>
        <strain evidence="3">Tai18E2 / Tucson 14021-0261.01</strain>
    </source>
</reference>
<reference evidence="2 3" key="1">
    <citation type="journal article" date="2007" name="Nature">
        <title>Evolution of genes and genomes on the Drosophila phylogeny.</title>
        <authorList>
            <consortium name="Drosophila 12 Genomes Consortium"/>
            <person name="Clark A.G."/>
            <person name="Eisen M.B."/>
            <person name="Smith D.R."/>
            <person name="Bergman C.M."/>
            <person name="Oliver B."/>
            <person name="Markow T.A."/>
            <person name="Kaufman T.C."/>
            <person name="Kellis M."/>
            <person name="Gelbart W."/>
            <person name="Iyer V.N."/>
            <person name="Pollard D.A."/>
            <person name="Sackton T.B."/>
            <person name="Larracuente A.M."/>
            <person name="Singh N.D."/>
            <person name="Abad J.P."/>
            <person name="Abt D.N."/>
            <person name="Adryan B."/>
            <person name="Aguade M."/>
            <person name="Akashi H."/>
            <person name="Anderson W.W."/>
            <person name="Aquadro C.F."/>
            <person name="Ardell D.H."/>
            <person name="Arguello R."/>
            <person name="Artieri C.G."/>
            <person name="Barbash D.A."/>
            <person name="Barker D."/>
            <person name="Barsanti P."/>
            <person name="Batterham P."/>
            <person name="Batzoglou S."/>
            <person name="Begun D."/>
            <person name="Bhutkar A."/>
            <person name="Blanco E."/>
            <person name="Bosak S.A."/>
            <person name="Bradley R.K."/>
            <person name="Brand A.D."/>
            <person name="Brent M.R."/>
            <person name="Brooks A.N."/>
            <person name="Brown R.H."/>
            <person name="Butlin R.K."/>
            <person name="Caggese C."/>
            <person name="Calvi B.R."/>
            <person name="Bernardo de Carvalho A."/>
            <person name="Caspi A."/>
            <person name="Castrezana S."/>
            <person name="Celniker S.E."/>
            <person name="Chang J.L."/>
            <person name="Chapple C."/>
            <person name="Chatterji S."/>
            <person name="Chinwalla A."/>
            <person name="Civetta A."/>
            <person name="Clifton S.W."/>
            <person name="Comeron J.M."/>
            <person name="Costello J.C."/>
            <person name="Coyne J.A."/>
            <person name="Daub J."/>
            <person name="David R.G."/>
            <person name="Delcher A.L."/>
            <person name="Delehaunty K."/>
            <person name="Do C.B."/>
            <person name="Ebling H."/>
            <person name="Edwards K."/>
            <person name="Eickbush T."/>
            <person name="Evans J.D."/>
            <person name="Filipski A."/>
            <person name="Findeiss S."/>
            <person name="Freyhult E."/>
            <person name="Fulton L."/>
            <person name="Fulton R."/>
            <person name="Garcia A.C."/>
            <person name="Gardiner A."/>
            <person name="Garfield D.A."/>
            <person name="Garvin B.E."/>
            <person name="Gibson G."/>
            <person name="Gilbert D."/>
            <person name="Gnerre S."/>
            <person name="Godfrey J."/>
            <person name="Good R."/>
            <person name="Gotea V."/>
            <person name="Gravely B."/>
            <person name="Greenberg A.J."/>
            <person name="Griffiths-Jones S."/>
            <person name="Gross S."/>
            <person name="Guigo R."/>
            <person name="Gustafson E.A."/>
            <person name="Haerty W."/>
            <person name="Hahn M.W."/>
            <person name="Halligan D.L."/>
            <person name="Halpern A.L."/>
            <person name="Halter G.M."/>
            <person name="Han M.V."/>
            <person name="Heger A."/>
            <person name="Hillier L."/>
            <person name="Hinrichs A.S."/>
            <person name="Holmes I."/>
            <person name="Hoskins R.A."/>
            <person name="Hubisz M.J."/>
            <person name="Hultmark D."/>
            <person name="Huntley M.A."/>
            <person name="Jaffe D.B."/>
            <person name="Jagadeeshan S."/>
            <person name="Jeck W.R."/>
            <person name="Johnson J."/>
            <person name="Jones C.D."/>
            <person name="Jordan W.C."/>
            <person name="Karpen G.H."/>
            <person name="Kataoka E."/>
            <person name="Keightley P.D."/>
            <person name="Kheradpour P."/>
            <person name="Kirkness E.F."/>
            <person name="Koerich L.B."/>
            <person name="Kristiansen K."/>
            <person name="Kudrna D."/>
            <person name="Kulathinal R.J."/>
            <person name="Kumar S."/>
            <person name="Kwok R."/>
            <person name="Lander E."/>
            <person name="Langley C.H."/>
            <person name="Lapoint R."/>
            <person name="Lazzaro B.P."/>
            <person name="Lee S.J."/>
            <person name="Levesque L."/>
            <person name="Li R."/>
            <person name="Lin C.F."/>
            <person name="Lin M.F."/>
            <person name="Lindblad-Toh K."/>
            <person name="Llopart A."/>
            <person name="Long M."/>
            <person name="Low L."/>
            <person name="Lozovsky E."/>
            <person name="Lu J."/>
            <person name="Luo M."/>
            <person name="Machado C.A."/>
            <person name="Makalowski W."/>
            <person name="Marzo M."/>
            <person name="Matsuda M."/>
            <person name="Matzkin L."/>
            <person name="McAllister B."/>
            <person name="McBride C.S."/>
            <person name="McKernan B."/>
            <person name="McKernan K."/>
            <person name="Mendez-Lago M."/>
            <person name="Minx P."/>
            <person name="Mollenhauer M.U."/>
            <person name="Montooth K."/>
            <person name="Mount S.M."/>
            <person name="Mu X."/>
            <person name="Myers E."/>
            <person name="Negre B."/>
            <person name="Newfeld S."/>
            <person name="Nielsen R."/>
            <person name="Noor M.A."/>
            <person name="O'Grady P."/>
            <person name="Pachter L."/>
            <person name="Papaceit M."/>
            <person name="Parisi M.J."/>
            <person name="Parisi M."/>
            <person name="Parts L."/>
            <person name="Pedersen J.S."/>
            <person name="Pesole G."/>
            <person name="Phillippy A.M."/>
            <person name="Ponting C.P."/>
            <person name="Pop M."/>
            <person name="Porcelli D."/>
            <person name="Powell J.R."/>
            <person name="Prohaska S."/>
            <person name="Pruitt K."/>
            <person name="Puig M."/>
            <person name="Quesneville H."/>
            <person name="Ram K.R."/>
            <person name="Rand D."/>
            <person name="Rasmussen M.D."/>
            <person name="Reed L.K."/>
            <person name="Reenan R."/>
            <person name="Reily A."/>
            <person name="Remington K.A."/>
            <person name="Rieger T.T."/>
            <person name="Ritchie M.G."/>
            <person name="Robin C."/>
            <person name="Rogers Y.H."/>
            <person name="Rohde C."/>
            <person name="Rozas J."/>
            <person name="Rubenfield M.J."/>
            <person name="Ruiz A."/>
            <person name="Russo S."/>
            <person name="Salzberg S.L."/>
            <person name="Sanchez-Gracia A."/>
            <person name="Saranga D.J."/>
            <person name="Sato H."/>
            <person name="Schaeffer S.W."/>
            <person name="Schatz M.C."/>
            <person name="Schlenke T."/>
            <person name="Schwartz R."/>
            <person name="Segarra C."/>
            <person name="Singh R.S."/>
            <person name="Sirot L."/>
            <person name="Sirota M."/>
            <person name="Sisneros N.B."/>
            <person name="Smith C.D."/>
            <person name="Smith T.F."/>
            <person name="Spieth J."/>
            <person name="Stage D.E."/>
            <person name="Stark A."/>
            <person name="Stephan W."/>
            <person name="Strausberg R.L."/>
            <person name="Strempel S."/>
            <person name="Sturgill D."/>
            <person name="Sutton G."/>
            <person name="Sutton G.G."/>
            <person name="Tao W."/>
            <person name="Teichmann S."/>
            <person name="Tobari Y.N."/>
            <person name="Tomimura Y."/>
            <person name="Tsolas J.M."/>
            <person name="Valente V.L."/>
            <person name="Venter E."/>
            <person name="Venter J.C."/>
            <person name="Vicario S."/>
            <person name="Vieira F.G."/>
            <person name="Vilella A.J."/>
            <person name="Villasante A."/>
            <person name="Walenz B."/>
            <person name="Wang J."/>
            <person name="Wasserman M."/>
            <person name="Watts T."/>
            <person name="Wilson D."/>
            <person name="Wilson R.K."/>
            <person name="Wing R.A."/>
            <person name="Wolfner M.F."/>
            <person name="Wong A."/>
            <person name="Wong G.K."/>
            <person name="Wu C.I."/>
            <person name="Wu G."/>
            <person name="Yamamoto D."/>
            <person name="Yang H.P."/>
            <person name="Yang S.P."/>
            <person name="Yorke J.A."/>
            <person name="Yoshida K."/>
            <person name="Zdobnov E."/>
            <person name="Zhang P."/>
            <person name="Zhang Y."/>
            <person name="Zimin A.V."/>
            <person name="Baldwin J."/>
            <person name="Abdouelleil A."/>
            <person name="Abdulkadir J."/>
            <person name="Abebe A."/>
            <person name="Abera B."/>
            <person name="Abreu J."/>
            <person name="Acer S.C."/>
            <person name="Aftuck L."/>
            <person name="Alexander A."/>
            <person name="An P."/>
            <person name="Anderson E."/>
            <person name="Anderson S."/>
            <person name="Arachi H."/>
            <person name="Azer M."/>
            <person name="Bachantsang P."/>
            <person name="Barry A."/>
            <person name="Bayul T."/>
            <person name="Berlin A."/>
            <person name="Bessette D."/>
            <person name="Bloom T."/>
            <person name="Blye J."/>
            <person name="Boguslavskiy L."/>
            <person name="Bonnet C."/>
            <person name="Boukhgalter B."/>
            <person name="Bourzgui I."/>
            <person name="Brown A."/>
            <person name="Cahill P."/>
            <person name="Channer S."/>
            <person name="Cheshatsang Y."/>
            <person name="Chuda L."/>
            <person name="Citroen M."/>
            <person name="Collymore A."/>
            <person name="Cooke P."/>
            <person name="Costello M."/>
            <person name="D'Aco K."/>
            <person name="Daza R."/>
            <person name="De Haan G."/>
            <person name="DeGray S."/>
            <person name="DeMaso C."/>
            <person name="Dhargay N."/>
            <person name="Dooley K."/>
            <person name="Dooley E."/>
            <person name="Doricent M."/>
            <person name="Dorje P."/>
            <person name="Dorjee K."/>
            <person name="Dupes A."/>
            <person name="Elong R."/>
            <person name="Falk J."/>
            <person name="Farina A."/>
            <person name="Faro S."/>
            <person name="Ferguson D."/>
            <person name="Fisher S."/>
            <person name="Foley C.D."/>
            <person name="Franke A."/>
            <person name="Friedrich D."/>
            <person name="Gadbois L."/>
            <person name="Gearin G."/>
            <person name="Gearin C.R."/>
            <person name="Giannoukos G."/>
            <person name="Goode T."/>
            <person name="Graham J."/>
            <person name="Grandbois E."/>
            <person name="Grewal S."/>
            <person name="Gyaltsen K."/>
            <person name="Hafez N."/>
            <person name="Hagos B."/>
            <person name="Hall J."/>
            <person name="Henson C."/>
            <person name="Hollinger A."/>
            <person name="Honan T."/>
            <person name="Huard M.D."/>
            <person name="Hughes L."/>
            <person name="Hurhula B."/>
            <person name="Husby M.E."/>
            <person name="Kamat A."/>
            <person name="Kanga B."/>
            <person name="Kashin S."/>
            <person name="Khazanovich D."/>
            <person name="Kisner P."/>
            <person name="Lance K."/>
            <person name="Lara M."/>
            <person name="Lee W."/>
            <person name="Lennon N."/>
            <person name="Letendre F."/>
            <person name="LeVine R."/>
            <person name="Lipovsky A."/>
            <person name="Liu X."/>
            <person name="Liu J."/>
            <person name="Liu S."/>
            <person name="Lokyitsang T."/>
            <person name="Lokyitsang Y."/>
            <person name="Lubonja R."/>
            <person name="Lui A."/>
            <person name="MacDonald P."/>
            <person name="Magnisalis V."/>
            <person name="Maru K."/>
            <person name="Matthews C."/>
            <person name="McCusker W."/>
            <person name="McDonough S."/>
            <person name="Mehta T."/>
            <person name="Meldrim J."/>
            <person name="Meneus L."/>
            <person name="Mihai O."/>
            <person name="Mihalev A."/>
            <person name="Mihova T."/>
            <person name="Mittelman R."/>
            <person name="Mlenga V."/>
            <person name="Montmayeur A."/>
            <person name="Mulrain L."/>
            <person name="Navidi A."/>
            <person name="Naylor J."/>
            <person name="Negash T."/>
            <person name="Nguyen T."/>
            <person name="Nguyen N."/>
            <person name="Nicol R."/>
            <person name="Norbu C."/>
            <person name="Norbu N."/>
            <person name="Novod N."/>
            <person name="O'Neill B."/>
            <person name="Osman S."/>
            <person name="Markiewicz E."/>
            <person name="Oyono O.L."/>
            <person name="Patti C."/>
            <person name="Phunkhang P."/>
            <person name="Pierre F."/>
            <person name="Priest M."/>
            <person name="Raghuraman S."/>
            <person name="Rege F."/>
            <person name="Reyes R."/>
            <person name="Rise C."/>
            <person name="Rogov P."/>
            <person name="Ross K."/>
            <person name="Ryan E."/>
            <person name="Settipalli S."/>
            <person name="Shea T."/>
            <person name="Sherpa N."/>
            <person name="Shi L."/>
            <person name="Shih D."/>
            <person name="Sparrow T."/>
            <person name="Spaulding J."/>
            <person name="Stalker J."/>
            <person name="Stange-Thomann N."/>
            <person name="Stavropoulos S."/>
            <person name="Stone C."/>
            <person name="Strader C."/>
            <person name="Tesfaye S."/>
            <person name="Thomson T."/>
            <person name="Thoulutsang Y."/>
            <person name="Thoulutsang D."/>
            <person name="Topham K."/>
            <person name="Topping I."/>
            <person name="Tsamla T."/>
            <person name="Vassiliev H."/>
            <person name="Vo A."/>
            <person name="Wangchuk T."/>
            <person name="Wangdi T."/>
            <person name="Weiand M."/>
            <person name="Wilkinson J."/>
            <person name="Wilson A."/>
            <person name="Yadav S."/>
            <person name="Young G."/>
            <person name="Yu Q."/>
            <person name="Zembek L."/>
            <person name="Zhong D."/>
            <person name="Zimmer A."/>
            <person name="Zwirko Z."/>
            <person name="Jaffe D.B."/>
            <person name="Alvarez P."/>
            <person name="Brockman W."/>
            <person name="Butler J."/>
            <person name="Chin C."/>
            <person name="Gnerre S."/>
            <person name="Grabherr M."/>
            <person name="Kleber M."/>
            <person name="Mauceli E."/>
            <person name="MacCallum I."/>
        </authorList>
    </citation>
    <scope>NUCLEOTIDE SEQUENCE [LARGE SCALE GENOMIC DNA]</scope>
    <source>
        <strain evidence="3">Tai18E2 / Tucson 14021-0261.01</strain>
    </source>
</reference>
<dbReference type="OrthoDB" id="6617264at2759"/>
<gene>
    <name evidence="2" type="primary">Dyak\GE10799</name>
    <name evidence="2" type="synonym">dyak_GLEANR_10693</name>
    <name evidence="2" type="synonym">GE10799</name>
    <name evidence="2" type="ORF">Dyak_GE10799</name>
</gene>
<dbReference type="EMBL" id="CM000160">
    <property type="protein sequence ID" value="EDW98947.1"/>
    <property type="molecule type" value="Genomic_DNA"/>
</dbReference>